<dbReference type="EMBL" id="SSOD01000006">
    <property type="protein sequence ID" value="THF61750.1"/>
    <property type="molecule type" value="Genomic_DNA"/>
</dbReference>
<evidence type="ECO:0000256" key="5">
    <source>
        <dbReference type="HAMAP-Rule" id="MF_00199"/>
    </source>
</evidence>
<dbReference type="InterPro" id="IPR004843">
    <property type="entry name" value="Calcineurin-like_PHP"/>
</dbReference>
<dbReference type="InterPro" id="IPR029052">
    <property type="entry name" value="Metallo-depent_PP-like"/>
</dbReference>
<accession>A0A4V3WB34</accession>
<evidence type="ECO:0000256" key="3">
    <source>
        <dbReference type="ARBA" id="ARBA00022801"/>
    </source>
</evidence>
<dbReference type="NCBIfam" id="NF001204">
    <property type="entry name" value="PRK00166.1"/>
    <property type="match status" value="1"/>
</dbReference>
<name>A0A4V3WB34_9RHOO</name>
<dbReference type="EC" id="3.6.1.41" evidence="5"/>
<dbReference type="PIRSF" id="PIRSF000903">
    <property type="entry name" value="B5n-ttraPtase_sm"/>
    <property type="match status" value="1"/>
</dbReference>
<comment type="catalytic activity">
    <reaction evidence="4 5">
        <text>P(1),P(4)-bis(5'-adenosyl) tetraphosphate + H2O = 2 ADP + 2 H(+)</text>
        <dbReference type="Rhea" id="RHEA:24252"/>
        <dbReference type="ChEBI" id="CHEBI:15377"/>
        <dbReference type="ChEBI" id="CHEBI:15378"/>
        <dbReference type="ChEBI" id="CHEBI:58141"/>
        <dbReference type="ChEBI" id="CHEBI:456216"/>
        <dbReference type="EC" id="3.6.1.41"/>
    </reaction>
</comment>
<evidence type="ECO:0000313" key="8">
    <source>
        <dbReference type="Proteomes" id="UP000307956"/>
    </source>
</evidence>
<dbReference type="GO" id="GO:0008803">
    <property type="term" value="F:bis(5'-nucleosyl)-tetraphosphatase (symmetrical) activity"/>
    <property type="evidence" value="ECO:0007669"/>
    <property type="project" value="UniProtKB-UniRule"/>
</dbReference>
<dbReference type="Gene3D" id="3.60.21.10">
    <property type="match status" value="1"/>
</dbReference>
<keyword evidence="3 5" id="KW-0378">Hydrolase</keyword>
<dbReference type="Proteomes" id="UP000307956">
    <property type="component" value="Unassembled WGS sequence"/>
</dbReference>
<dbReference type="SUPFAM" id="SSF56300">
    <property type="entry name" value="Metallo-dependent phosphatases"/>
    <property type="match status" value="1"/>
</dbReference>
<dbReference type="AlphaFoldDB" id="A0A4V3WB34"/>
<dbReference type="PANTHER" id="PTHR40942">
    <property type="match status" value="1"/>
</dbReference>
<comment type="function">
    <text evidence="1 5">Hydrolyzes diadenosine 5',5'''-P1,P4-tetraphosphate to yield ADP.</text>
</comment>
<evidence type="ECO:0000259" key="6">
    <source>
        <dbReference type="Pfam" id="PF00149"/>
    </source>
</evidence>
<gene>
    <name evidence="5" type="primary">apaH</name>
    <name evidence="7" type="ORF">E6O51_09910</name>
</gene>
<reference evidence="7 8" key="1">
    <citation type="submission" date="2019-04" db="EMBL/GenBank/DDBJ databases">
        <title>Azoarcus rhizosphaerae sp. nov. isolated from rhizosphere of Ficus religiosa.</title>
        <authorList>
            <person name="Lin S.-Y."/>
            <person name="Hameed A."/>
            <person name="Hsu Y.-H."/>
            <person name="Young C.-C."/>
        </authorList>
    </citation>
    <scope>NUCLEOTIDE SEQUENCE [LARGE SCALE GENOMIC DNA]</scope>
    <source>
        <strain evidence="7 8">CC-YHH848</strain>
    </source>
</reference>
<evidence type="ECO:0000256" key="2">
    <source>
        <dbReference type="ARBA" id="ARBA00005419"/>
    </source>
</evidence>
<dbReference type="CDD" id="cd07422">
    <property type="entry name" value="MPP_ApaH"/>
    <property type="match status" value="1"/>
</dbReference>
<proteinExistence type="inferred from homology"/>
<evidence type="ECO:0000256" key="1">
    <source>
        <dbReference type="ARBA" id="ARBA00003413"/>
    </source>
</evidence>
<sequence length="265" mass="29384">MASIAIGDIQGCYAAFSRLLEKIRFDPAADRLWLVGDLVNRGPESLQVLRLVRSLGEAATVVLGNHDLYLLMVAAGFDRRAKDDTLARILEAPDRDELLDWLARRNLLHVEGDHVLLHAGLPPGWTVERAQGLAREVEDVLRGGRRDKFLLSLAGDRPDQWSDGLKGWDRLRFIVNALTRMRFCTPQGRLVLRAKGPPERAPLGSLPWFRVPGRASATHTVVCGHWSALGFYRDKGLIALDSGCVWGGKLTALRLEDGEVWQVAG</sequence>
<organism evidence="7 8">
    <name type="scientific">Pseudothauera rhizosphaerae</name>
    <dbReference type="NCBI Taxonomy" id="2565932"/>
    <lineage>
        <taxon>Bacteria</taxon>
        <taxon>Pseudomonadati</taxon>
        <taxon>Pseudomonadota</taxon>
        <taxon>Betaproteobacteria</taxon>
        <taxon>Rhodocyclales</taxon>
        <taxon>Zoogloeaceae</taxon>
        <taxon>Pseudothauera</taxon>
    </lineage>
</organism>
<keyword evidence="8" id="KW-1185">Reference proteome</keyword>
<protein>
    <recommendedName>
        <fullName evidence="5">Bis(5'-nucleosyl)-tetraphosphatase, symmetrical</fullName>
        <ecNumber evidence="5">3.6.1.41</ecNumber>
    </recommendedName>
    <alternativeName>
        <fullName evidence="5">Ap4A hydrolase</fullName>
    </alternativeName>
    <alternativeName>
        <fullName evidence="5">Diadenosine 5',5'''-P1,P4-tetraphosphate pyrophosphohydrolase</fullName>
    </alternativeName>
    <alternativeName>
        <fullName evidence="5">Diadenosine tetraphosphatase</fullName>
    </alternativeName>
</protein>
<comment type="similarity">
    <text evidence="2 5">Belongs to the Ap4A hydrolase family.</text>
</comment>
<feature type="domain" description="Calcineurin-like phosphoesterase" evidence="6">
    <location>
        <begin position="4"/>
        <end position="150"/>
    </location>
</feature>
<comment type="caution">
    <text evidence="7">The sequence shown here is derived from an EMBL/GenBank/DDBJ whole genome shotgun (WGS) entry which is preliminary data.</text>
</comment>
<dbReference type="RefSeq" id="WP_136384824.1">
    <property type="nucleotide sequence ID" value="NZ_SSOD01000006.1"/>
</dbReference>
<evidence type="ECO:0000313" key="7">
    <source>
        <dbReference type="EMBL" id="THF61750.1"/>
    </source>
</evidence>
<dbReference type="OrthoDB" id="9807890at2"/>
<dbReference type="NCBIfam" id="TIGR00668">
    <property type="entry name" value="apaH"/>
    <property type="match status" value="1"/>
</dbReference>
<dbReference type="PANTHER" id="PTHR40942:SF4">
    <property type="entry name" value="CYTOCHROME C5"/>
    <property type="match status" value="1"/>
</dbReference>
<dbReference type="InterPro" id="IPR004617">
    <property type="entry name" value="ApaH"/>
</dbReference>
<evidence type="ECO:0000256" key="4">
    <source>
        <dbReference type="ARBA" id="ARBA00049417"/>
    </source>
</evidence>
<dbReference type="Pfam" id="PF00149">
    <property type="entry name" value="Metallophos"/>
    <property type="match status" value="1"/>
</dbReference>
<dbReference type="HAMAP" id="MF_00199">
    <property type="entry name" value="ApaH"/>
    <property type="match status" value="1"/>
</dbReference>